<dbReference type="PANTHER" id="PTHR13492">
    <property type="entry name" value="RING FINGER PROTEIN 37"/>
    <property type="match status" value="1"/>
</dbReference>
<evidence type="ECO:0000313" key="5">
    <source>
        <dbReference type="EMBL" id="JAV83940.1"/>
    </source>
</evidence>
<dbReference type="PROSITE" id="PS00518">
    <property type="entry name" value="ZF_RING_1"/>
    <property type="match status" value="1"/>
</dbReference>
<keyword evidence="7" id="KW-1185">Reference proteome</keyword>
<accession>A0A1Y1MH15</accession>
<reference evidence="6" key="3">
    <citation type="submission" date="2019-08" db="EMBL/GenBank/DDBJ databases">
        <authorList>
            <consortium name="Photinus pyralis genome working group"/>
            <person name="Fallon T.R."/>
            <person name="Sander Lower S.E."/>
            <person name="Weng J.-K."/>
        </authorList>
    </citation>
    <scope>NUCLEOTIDE SEQUENCE</scope>
    <source>
        <strain evidence="6">1611_PpyrPB1</strain>
        <tissue evidence="6">Whole body</tissue>
    </source>
</reference>
<dbReference type="GO" id="GO:0000209">
    <property type="term" value="P:protein polyubiquitination"/>
    <property type="evidence" value="ECO:0007669"/>
    <property type="project" value="TreeGrafter"/>
</dbReference>
<keyword evidence="1" id="KW-0479">Metal-binding</keyword>
<gene>
    <name evidence="6" type="ORF">PPYR_11546</name>
</gene>
<proteinExistence type="predicted"/>
<evidence type="ECO:0000256" key="2">
    <source>
        <dbReference type="ARBA" id="ARBA00022771"/>
    </source>
</evidence>
<sequence length="403" mass="45459">MEARLYNFLDSRLLPKITTNAQCTDDHEVSNLISDNFLVRSRGFVADTSTRPPVHVDVELLCPINVHYIILAKNLNHQYFTTVELLAKYKTTFSSIAYERFDTTGIIFCNSTLYNSQKLPVNIDTSYRVAFFKPHARRSFSTVSFLKVNFVRVERSVPCLGRLEVWGNFSHVCPDETIKTVDRLMGLTPVQSTQVVQNGNPGDEFEIPDDFKDALTFEVMSLPVTLPSGNTVDQTTLDKWVETEAAYGRSGSDPFTAQRFNDVRKPIFNAALKHRIDMFLLQNAHRKETFGIQRTVGKSNGGGKKRKILEDSRSETSVDLSSEDSLSSAIKRTVGSTRFISFTSDECAVSDTKMCVKCNVPSNLYAIPCEHFYCKNCLLSVCDVLKCMRCNAPFLKSDSKRVH</sequence>
<evidence type="ECO:0000256" key="1">
    <source>
        <dbReference type="ARBA" id="ARBA00022723"/>
    </source>
</evidence>
<dbReference type="SMART" id="SM00504">
    <property type="entry name" value="Ubox"/>
    <property type="match status" value="1"/>
</dbReference>
<dbReference type="Pfam" id="PF19318">
    <property type="entry name" value="DUF5918"/>
    <property type="match status" value="2"/>
</dbReference>
<dbReference type="Gene3D" id="3.30.40.10">
    <property type="entry name" value="Zinc/RING finger domain, C3HC4 (zinc finger)"/>
    <property type="match status" value="1"/>
</dbReference>
<dbReference type="InterPro" id="IPR039925">
    <property type="entry name" value="RNF37_RING-Ubox"/>
</dbReference>
<dbReference type="OrthoDB" id="20295at2759"/>
<reference evidence="5" key="1">
    <citation type="journal article" date="2016" name="Sci. Rep.">
        <title>Molecular characterization of firefly nuptial gifts: a multi-omics approach sheds light on postcopulatory sexual selection.</title>
        <authorList>
            <person name="Al-Wathiqui N."/>
            <person name="Fallon T.R."/>
            <person name="South A."/>
            <person name="Weng J.K."/>
            <person name="Lewis S.M."/>
        </authorList>
    </citation>
    <scope>NUCLEOTIDE SEQUENCE</scope>
</reference>
<name>A0A1Y1MH15_PHOPY</name>
<evidence type="ECO:0000256" key="3">
    <source>
        <dbReference type="ARBA" id="ARBA00022833"/>
    </source>
</evidence>
<evidence type="ECO:0000259" key="4">
    <source>
        <dbReference type="PROSITE" id="PS51698"/>
    </source>
</evidence>
<keyword evidence="3" id="KW-0862">Zinc</keyword>
<dbReference type="AlphaFoldDB" id="A0A1Y1MH15"/>
<protein>
    <recommendedName>
        <fullName evidence="4">U-box domain-containing protein</fullName>
    </recommendedName>
</protein>
<dbReference type="EMBL" id="GEZM01034046">
    <property type="protein sequence ID" value="JAV83940.1"/>
    <property type="molecule type" value="Transcribed_RNA"/>
</dbReference>
<reference evidence="6 7" key="2">
    <citation type="journal article" date="2018" name="Elife">
        <title>Firefly genomes illuminate parallel origins of bioluminescence in beetles.</title>
        <authorList>
            <person name="Fallon T.R."/>
            <person name="Lower S.E."/>
            <person name="Chang C.H."/>
            <person name="Bessho-Uehara M."/>
            <person name="Martin G.J."/>
            <person name="Bewick A.J."/>
            <person name="Behringer M."/>
            <person name="Debat H.J."/>
            <person name="Wong I."/>
            <person name="Day J.C."/>
            <person name="Suvorov A."/>
            <person name="Silva C.J."/>
            <person name="Stanger-Hall K.F."/>
            <person name="Hall D.W."/>
            <person name="Schmitz R.J."/>
            <person name="Nelson D.R."/>
            <person name="Lewis S.M."/>
            <person name="Shigenobu S."/>
            <person name="Bybee S.M."/>
            <person name="Larracuente A.M."/>
            <person name="Oba Y."/>
            <person name="Weng J.K."/>
        </authorList>
    </citation>
    <scope>NUCLEOTIDE SEQUENCE [LARGE SCALE GENOMIC DNA]</scope>
    <source>
        <strain evidence="6">1611_PpyrPB1</strain>
        <tissue evidence="6">Whole body</tissue>
    </source>
</reference>
<dbReference type="PROSITE" id="PS51698">
    <property type="entry name" value="U_BOX"/>
    <property type="match status" value="1"/>
</dbReference>
<dbReference type="GO" id="GO:0008270">
    <property type="term" value="F:zinc ion binding"/>
    <property type="evidence" value="ECO:0007669"/>
    <property type="project" value="UniProtKB-KW"/>
</dbReference>
<dbReference type="SUPFAM" id="SSF57850">
    <property type="entry name" value="RING/U-box"/>
    <property type="match status" value="1"/>
</dbReference>
<dbReference type="Proteomes" id="UP000327044">
    <property type="component" value="Unassembled WGS sequence"/>
</dbReference>
<dbReference type="InterPro" id="IPR039847">
    <property type="entry name" value="Ubox5"/>
</dbReference>
<dbReference type="FunCoup" id="A0A1Y1MH15">
    <property type="interactions" value="1402"/>
</dbReference>
<feature type="domain" description="U-box" evidence="4">
    <location>
        <begin position="206"/>
        <end position="286"/>
    </location>
</feature>
<dbReference type="PANTHER" id="PTHR13492:SF2">
    <property type="entry name" value="RING FINGER PROTEIN 37"/>
    <property type="match status" value="1"/>
</dbReference>
<dbReference type="GO" id="GO:0005634">
    <property type="term" value="C:nucleus"/>
    <property type="evidence" value="ECO:0007669"/>
    <property type="project" value="TreeGrafter"/>
</dbReference>
<dbReference type="GO" id="GO:0031625">
    <property type="term" value="F:ubiquitin protein ligase binding"/>
    <property type="evidence" value="ECO:0007669"/>
    <property type="project" value="TreeGrafter"/>
</dbReference>
<dbReference type="InterPro" id="IPR003613">
    <property type="entry name" value="Ubox_domain"/>
</dbReference>
<dbReference type="GO" id="GO:0034450">
    <property type="term" value="F:ubiquitin-ubiquitin ligase activity"/>
    <property type="evidence" value="ECO:0007669"/>
    <property type="project" value="TreeGrafter"/>
</dbReference>
<evidence type="ECO:0000313" key="7">
    <source>
        <dbReference type="Proteomes" id="UP000327044"/>
    </source>
</evidence>
<dbReference type="InterPro" id="IPR013083">
    <property type="entry name" value="Znf_RING/FYVE/PHD"/>
</dbReference>
<dbReference type="CDD" id="cd16660">
    <property type="entry name" value="RING-Ubox_RNF37"/>
    <property type="match status" value="1"/>
</dbReference>
<dbReference type="InterPro" id="IPR017907">
    <property type="entry name" value="Znf_RING_CS"/>
</dbReference>
<dbReference type="EMBL" id="VVIM01000008">
    <property type="protein sequence ID" value="KAB0794707.1"/>
    <property type="molecule type" value="Genomic_DNA"/>
</dbReference>
<dbReference type="Pfam" id="PF04564">
    <property type="entry name" value="U-box"/>
    <property type="match status" value="1"/>
</dbReference>
<organism evidence="5">
    <name type="scientific">Photinus pyralis</name>
    <name type="common">Common eastern firefly</name>
    <name type="synonym">Lampyris pyralis</name>
    <dbReference type="NCBI Taxonomy" id="7054"/>
    <lineage>
        <taxon>Eukaryota</taxon>
        <taxon>Metazoa</taxon>
        <taxon>Ecdysozoa</taxon>
        <taxon>Arthropoda</taxon>
        <taxon>Hexapoda</taxon>
        <taxon>Insecta</taxon>
        <taxon>Pterygota</taxon>
        <taxon>Neoptera</taxon>
        <taxon>Endopterygota</taxon>
        <taxon>Coleoptera</taxon>
        <taxon>Polyphaga</taxon>
        <taxon>Elateriformia</taxon>
        <taxon>Elateroidea</taxon>
        <taxon>Lampyridae</taxon>
        <taxon>Lampyrinae</taxon>
        <taxon>Photinus</taxon>
    </lineage>
</organism>
<evidence type="ECO:0000313" key="6">
    <source>
        <dbReference type="EMBL" id="KAB0794707.1"/>
    </source>
</evidence>
<keyword evidence="2" id="KW-0863">Zinc-finger</keyword>
<dbReference type="InParanoid" id="A0A1Y1MH15"/>
<dbReference type="InterPro" id="IPR045696">
    <property type="entry name" value="Ubox5_N"/>
</dbReference>